<dbReference type="EMBL" id="JTEO01000002">
    <property type="protein sequence ID" value="MCQ6961817.1"/>
    <property type="molecule type" value="Genomic_DNA"/>
</dbReference>
<gene>
    <name evidence="2" type="ORF">PV02_01055</name>
</gene>
<feature type="transmembrane region" description="Helical" evidence="1">
    <location>
        <begin position="110"/>
        <end position="130"/>
    </location>
</feature>
<feature type="transmembrane region" description="Helical" evidence="1">
    <location>
        <begin position="268"/>
        <end position="286"/>
    </location>
</feature>
<comment type="caution">
    <text evidence="2">The sequence shown here is derived from an EMBL/GenBank/DDBJ whole genome shotgun (WGS) entry which is preliminary data.</text>
</comment>
<feature type="transmembrane region" description="Helical" evidence="1">
    <location>
        <begin position="441"/>
        <end position="460"/>
    </location>
</feature>
<feature type="transmembrane region" description="Helical" evidence="1">
    <location>
        <begin position="472"/>
        <end position="490"/>
    </location>
</feature>
<proteinExistence type="predicted"/>
<dbReference type="AlphaFoldDB" id="A0AAE3H7G1"/>
<feature type="transmembrane region" description="Helical" evidence="1">
    <location>
        <begin position="80"/>
        <end position="98"/>
    </location>
</feature>
<feature type="transmembrane region" description="Helical" evidence="1">
    <location>
        <begin position="391"/>
        <end position="410"/>
    </location>
</feature>
<protein>
    <submittedName>
        <fullName evidence="2">Uncharacterized protein</fullName>
    </submittedName>
</protein>
<keyword evidence="1" id="KW-0472">Membrane</keyword>
<feature type="transmembrane region" description="Helical" evidence="1">
    <location>
        <begin position="347"/>
        <end position="370"/>
    </location>
</feature>
<feature type="transmembrane region" description="Helical" evidence="1">
    <location>
        <begin position="322"/>
        <end position="341"/>
    </location>
</feature>
<feature type="transmembrane region" description="Helical" evidence="1">
    <location>
        <begin position="239"/>
        <end position="259"/>
    </location>
</feature>
<evidence type="ECO:0000256" key="1">
    <source>
        <dbReference type="SAM" id="Phobius"/>
    </source>
</evidence>
<feature type="transmembrane region" description="Helical" evidence="1">
    <location>
        <begin position="292"/>
        <end position="310"/>
    </location>
</feature>
<dbReference type="Proteomes" id="UP001206983">
    <property type="component" value="Unassembled WGS sequence"/>
</dbReference>
<sequence length="706" mass="81856">MITFIQKKRDLLLEITSNLLIVEIILIILHYLTSFVVSIWIDVHLLMVATVACGFAWFFIYIQKDEEHFREITQPHMKGLFLFCLLLVVLSGLSFDLIQQNHFLKSIESSISSVQPYLIVFLIGAGFLMLHFKKESIPAKAGLTEEIMEMPAKGKAKGVGKLIYMLTGRENLWYNAFLLVILTLFFITRLYDTDFINGTDNYNVLGIKNMYENGMSVYRYSPITDFLMLKIVTSFGFDFFTIKIPFILYSFITLIFIYLSSGLINRNLALVSSFLYVISPWAIIHARITRDYSFDLMVGSIALYLCFVIYRKISETESPKKILLYLLFFSFVPLSLVFVYHNIRSQTIVVGIYVLFTALYILNHLLNKIVAGGTFSGMRAMTVLRANIRSVNLVYWVAVYSALLSALFLIEKFPFVFGFKDLDFIYFDFFFNPLTDSPWQWFYGVDIKSLFFYGMFLLGLFSFDSSEVPRKYLLILFSSFVFGLVLYGLKYETHLEYIPVRYLYFLFLPYIIIFANSVLNLIKLFSSRPERTVLIITLVLLINPTALLYSVNPVLAYQNEKISNVQVDNIGIGRFNLLQVVEYLEEMGINEDNVLVLDGRYAEFILYLDRPMDNGRKLVRRSSDGTLYYDISRKTYVQSTYFGYSELNEAVDANKKGIYVSSDKVILSENGQEEMKLSSRDFQLYDVHFRHINTINGFQIYSWDTS</sequence>
<feature type="transmembrane region" description="Helical" evidence="1">
    <location>
        <begin position="533"/>
        <end position="551"/>
    </location>
</feature>
<feature type="transmembrane region" description="Helical" evidence="1">
    <location>
        <begin position="172"/>
        <end position="191"/>
    </location>
</feature>
<feature type="transmembrane region" description="Helical" evidence="1">
    <location>
        <begin position="39"/>
        <end position="60"/>
    </location>
</feature>
<evidence type="ECO:0000313" key="3">
    <source>
        <dbReference type="Proteomes" id="UP001206983"/>
    </source>
</evidence>
<accession>A0AAE3H7G1</accession>
<feature type="transmembrane region" description="Helical" evidence="1">
    <location>
        <begin position="12"/>
        <end position="33"/>
    </location>
</feature>
<keyword evidence="3" id="KW-1185">Reference proteome</keyword>
<name>A0AAE3H7G1_9EURY</name>
<organism evidence="2 3">
    <name type="scientific">Methanolobus chelungpuianus</name>
    <dbReference type="NCBI Taxonomy" id="502115"/>
    <lineage>
        <taxon>Archaea</taxon>
        <taxon>Methanobacteriati</taxon>
        <taxon>Methanobacteriota</taxon>
        <taxon>Stenosarchaea group</taxon>
        <taxon>Methanomicrobia</taxon>
        <taxon>Methanosarcinales</taxon>
        <taxon>Methanosarcinaceae</taxon>
        <taxon>Methanolobus</taxon>
    </lineage>
</organism>
<keyword evidence="1" id="KW-1133">Transmembrane helix</keyword>
<feature type="transmembrane region" description="Helical" evidence="1">
    <location>
        <begin position="502"/>
        <end position="521"/>
    </location>
</feature>
<keyword evidence="1" id="KW-0812">Transmembrane</keyword>
<evidence type="ECO:0000313" key="2">
    <source>
        <dbReference type="EMBL" id="MCQ6961817.1"/>
    </source>
</evidence>
<reference evidence="2 3" key="1">
    <citation type="journal article" date="2011" name="Appl. Environ. Microbiol.">
        <title>Methanogenic archaea isolated from Taiwan's Chelungpu fault.</title>
        <authorList>
            <person name="Wu S.Y."/>
            <person name="Lai M.C."/>
        </authorList>
    </citation>
    <scope>NUCLEOTIDE SEQUENCE [LARGE SCALE GENOMIC DNA]</scope>
    <source>
        <strain evidence="2 3">St545Mb</strain>
    </source>
</reference>
<dbReference type="RefSeq" id="WP_256621505.1">
    <property type="nucleotide sequence ID" value="NZ_JTEO01000002.1"/>
</dbReference>